<evidence type="ECO:0000313" key="2">
    <source>
        <dbReference type="Proteomes" id="UP000324222"/>
    </source>
</evidence>
<dbReference type="Proteomes" id="UP000324222">
    <property type="component" value="Unassembled WGS sequence"/>
</dbReference>
<keyword evidence="2" id="KW-1185">Reference proteome</keyword>
<organism evidence="1 2">
    <name type="scientific">Portunus trituberculatus</name>
    <name type="common">Swimming crab</name>
    <name type="synonym">Neptunus trituberculatus</name>
    <dbReference type="NCBI Taxonomy" id="210409"/>
    <lineage>
        <taxon>Eukaryota</taxon>
        <taxon>Metazoa</taxon>
        <taxon>Ecdysozoa</taxon>
        <taxon>Arthropoda</taxon>
        <taxon>Crustacea</taxon>
        <taxon>Multicrustacea</taxon>
        <taxon>Malacostraca</taxon>
        <taxon>Eumalacostraca</taxon>
        <taxon>Eucarida</taxon>
        <taxon>Decapoda</taxon>
        <taxon>Pleocyemata</taxon>
        <taxon>Brachyura</taxon>
        <taxon>Eubrachyura</taxon>
        <taxon>Portunoidea</taxon>
        <taxon>Portunidae</taxon>
        <taxon>Portuninae</taxon>
        <taxon>Portunus</taxon>
    </lineage>
</organism>
<evidence type="ECO:0000313" key="1">
    <source>
        <dbReference type="EMBL" id="MPC84126.1"/>
    </source>
</evidence>
<protein>
    <submittedName>
        <fullName evidence="1">Uncharacterized protein</fullName>
    </submittedName>
</protein>
<sequence>MRHKSIYITTTTNITITIITAVTTTAAAAAANLIPISAQTSPLPSSLSPPPTSKEAVVVVVVACSGKEQSITSPSVQEAGRPFALYFLTFTRITDSQTCIHSPHLCVLVAGFPRYARLPRLLHPVPKT</sequence>
<reference evidence="1 2" key="1">
    <citation type="submission" date="2019-05" db="EMBL/GenBank/DDBJ databases">
        <title>Another draft genome of Portunus trituberculatus and its Hox gene families provides insights of decapod evolution.</title>
        <authorList>
            <person name="Jeong J.-H."/>
            <person name="Song I."/>
            <person name="Kim S."/>
            <person name="Choi T."/>
            <person name="Kim D."/>
            <person name="Ryu S."/>
            <person name="Kim W."/>
        </authorList>
    </citation>
    <scope>NUCLEOTIDE SEQUENCE [LARGE SCALE GENOMIC DNA]</scope>
    <source>
        <tissue evidence="1">Muscle</tissue>
    </source>
</reference>
<proteinExistence type="predicted"/>
<dbReference type="EMBL" id="VSRR010064476">
    <property type="protein sequence ID" value="MPC84126.1"/>
    <property type="molecule type" value="Genomic_DNA"/>
</dbReference>
<dbReference type="AlphaFoldDB" id="A0A5B7IR82"/>
<gene>
    <name evidence="1" type="ORF">E2C01_078853</name>
</gene>
<accession>A0A5B7IR82</accession>
<name>A0A5B7IR82_PORTR</name>
<comment type="caution">
    <text evidence="1">The sequence shown here is derived from an EMBL/GenBank/DDBJ whole genome shotgun (WGS) entry which is preliminary data.</text>
</comment>